<name>A0ABS1LHT0_9MICO</name>
<dbReference type="Gene3D" id="1.10.10.60">
    <property type="entry name" value="Homeodomain-like"/>
    <property type="match status" value="2"/>
</dbReference>
<dbReference type="InterPro" id="IPR032783">
    <property type="entry name" value="AraC_lig"/>
</dbReference>
<keyword evidence="3" id="KW-0804">Transcription</keyword>
<evidence type="ECO:0000256" key="1">
    <source>
        <dbReference type="ARBA" id="ARBA00023015"/>
    </source>
</evidence>
<dbReference type="RefSeq" id="WP_201845641.1">
    <property type="nucleotide sequence ID" value="NZ_JABBYC010000006.1"/>
</dbReference>
<evidence type="ECO:0000259" key="5">
    <source>
        <dbReference type="PROSITE" id="PS01124"/>
    </source>
</evidence>
<dbReference type="PANTHER" id="PTHR46796">
    <property type="entry name" value="HTH-TYPE TRANSCRIPTIONAL ACTIVATOR RHAS-RELATED"/>
    <property type="match status" value="1"/>
</dbReference>
<dbReference type="InterPro" id="IPR050204">
    <property type="entry name" value="AraC_XylS_family_regulators"/>
</dbReference>
<reference evidence="6 7" key="1">
    <citation type="journal article" date="2021" name="Arch. Microbiol.">
        <title>Myceligenerans indicum sp. nov., an actinobacterium isolated from mangrove sediment of Sundarbans, India.</title>
        <authorList>
            <person name="Asha K."/>
            <person name="Bhadury P."/>
        </authorList>
    </citation>
    <scope>NUCLEOTIDE SEQUENCE [LARGE SCALE GENOMIC DNA]</scope>
    <source>
        <strain evidence="6 7">I2</strain>
    </source>
</reference>
<dbReference type="InterPro" id="IPR018062">
    <property type="entry name" value="HTH_AraC-typ_CS"/>
</dbReference>
<dbReference type="InterPro" id="IPR009057">
    <property type="entry name" value="Homeodomain-like_sf"/>
</dbReference>
<feature type="domain" description="HTH araC/xylS-type" evidence="5">
    <location>
        <begin position="195"/>
        <end position="293"/>
    </location>
</feature>
<protein>
    <submittedName>
        <fullName evidence="6">AraC family transcriptional regulator</fullName>
    </submittedName>
</protein>
<gene>
    <name evidence="6" type="ORF">HGK34_05820</name>
</gene>
<dbReference type="PANTHER" id="PTHR46796:SF13">
    <property type="entry name" value="HTH-TYPE TRANSCRIPTIONAL ACTIVATOR RHAS"/>
    <property type="match status" value="1"/>
</dbReference>
<dbReference type="PROSITE" id="PS01124">
    <property type="entry name" value="HTH_ARAC_FAMILY_2"/>
    <property type="match status" value="1"/>
</dbReference>
<evidence type="ECO:0000256" key="4">
    <source>
        <dbReference type="SAM" id="MobiDB-lite"/>
    </source>
</evidence>
<evidence type="ECO:0000256" key="3">
    <source>
        <dbReference type="ARBA" id="ARBA00023163"/>
    </source>
</evidence>
<dbReference type="EMBL" id="JABBYC010000006">
    <property type="protein sequence ID" value="MBL0885795.1"/>
    <property type="molecule type" value="Genomic_DNA"/>
</dbReference>
<proteinExistence type="predicted"/>
<comment type="caution">
    <text evidence="6">The sequence shown here is derived from an EMBL/GenBank/DDBJ whole genome shotgun (WGS) entry which is preliminary data.</text>
</comment>
<dbReference type="SMART" id="SM00342">
    <property type="entry name" value="HTH_ARAC"/>
    <property type="match status" value="1"/>
</dbReference>
<dbReference type="Pfam" id="PF12852">
    <property type="entry name" value="Cupin_6"/>
    <property type="match status" value="1"/>
</dbReference>
<feature type="region of interest" description="Disordered" evidence="4">
    <location>
        <begin position="290"/>
        <end position="309"/>
    </location>
</feature>
<evidence type="ECO:0000256" key="2">
    <source>
        <dbReference type="ARBA" id="ARBA00023125"/>
    </source>
</evidence>
<keyword evidence="2" id="KW-0238">DNA-binding</keyword>
<keyword evidence="1" id="KW-0805">Transcription regulation</keyword>
<evidence type="ECO:0000313" key="7">
    <source>
        <dbReference type="Proteomes" id="UP000675409"/>
    </source>
</evidence>
<dbReference type="SUPFAM" id="SSF46689">
    <property type="entry name" value="Homeodomain-like"/>
    <property type="match status" value="2"/>
</dbReference>
<evidence type="ECO:0000313" key="6">
    <source>
        <dbReference type="EMBL" id="MBL0885795.1"/>
    </source>
</evidence>
<keyword evidence="7" id="KW-1185">Reference proteome</keyword>
<dbReference type="Pfam" id="PF12833">
    <property type="entry name" value="HTH_18"/>
    <property type="match status" value="1"/>
</dbReference>
<dbReference type="Proteomes" id="UP000675409">
    <property type="component" value="Unassembled WGS sequence"/>
</dbReference>
<accession>A0ABS1LHT0</accession>
<dbReference type="PROSITE" id="PS00041">
    <property type="entry name" value="HTH_ARAC_FAMILY_1"/>
    <property type="match status" value="1"/>
</dbReference>
<sequence>MDVLSDQLAQARARGAVFSVLRRTAPWGLGFEGRRPLTVHVLLNGSGRLLQEGAAPIGLRAYDVVLVRGGAPYVIVSEAGAPAEPIADARRRGSDPGSADATVLCGAYTLEGTVGRALLRELPRCVVVPRERQDGDQAAAVGLLAAAAGRDDPGQQAMLDRLLDVNLVSTLRAAWSASDDPAPGWYRALGDGVLRPVLERLHADPSRSWTVEELAGIAGLSRAAFAARFTAAVGRSPFRYLTELRMQRAEDLLVRTDLPLARIATQVGYTNEYAFATAFKRRSGVAPGRWRDEAHVDPDPHPVPDDHEP</sequence>
<organism evidence="6 7">
    <name type="scientific">Myceligenerans indicum</name>
    <dbReference type="NCBI Taxonomy" id="2593663"/>
    <lineage>
        <taxon>Bacteria</taxon>
        <taxon>Bacillati</taxon>
        <taxon>Actinomycetota</taxon>
        <taxon>Actinomycetes</taxon>
        <taxon>Micrococcales</taxon>
        <taxon>Promicromonosporaceae</taxon>
        <taxon>Myceligenerans</taxon>
    </lineage>
</organism>
<dbReference type="InterPro" id="IPR018060">
    <property type="entry name" value="HTH_AraC"/>
</dbReference>